<keyword evidence="6" id="KW-0862">Zinc</keyword>
<dbReference type="SUPFAM" id="SSF57667">
    <property type="entry name" value="beta-beta-alpha zinc fingers"/>
    <property type="match status" value="7"/>
</dbReference>
<keyword evidence="14" id="KW-1185">Reference proteome</keyword>
<evidence type="ECO:0000256" key="4">
    <source>
        <dbReference type="ARBA" id="ARBA00022737"/>
    </source>
</evidence>
<name>A0A1Y9HAY2_9DIPT</name>
<dbReference type="Pfam" id="PF00096">
    <property type="entry name" value="zf-C2H2"/>
    <property type="match status" value="5"/>
</dbReference>
<dbReference type="InterPro" id="IPR036236">
    <property type="entry name" value="Znf_C2H2_sf"/>
</dbReference>
<feature type="domain" description="C2H2-type" evidence="12">
    <location>
        <begin position="373"/>
        <end position="400"/>
    </location>
</feature>
<evidence type="ECO:0000256" key="1">
    <source>
        <dbReference type="ARBA" id="ARBA00004123"/>
    </source>
</evidence>
<dbReference type="GO" id="GO:0045892">
    <property type="term" value="P:negative regulation of DNA-templated transcription"/>
    <property type="evidence" value="ECO:0007669"/>
    <property type="project" value="UniProtKB-ARBA"/>
</dbReference>
<evidence type="ECO:0000256" key="2">
    <source>
        <dbReference type="ARBA" id="ARBA00022499"/>
    </source>
</evidence>
<reference evidence="13" key="2">
    <citation type="submission" date="2020-05" db="UniProtKB">
        <authorList>
            <consortium name="EnsemblMetazoa"/>
        </authorList>
    </citation>
    <scope>IDENTIFICATION</scope>
    <source>
        <strain evidence="13">FAR1</strain>
    </source>
</reference>
<dbReference type="FunFam" id="3.30.160.60:FF:000100">
    <property type="entry name" value="Zinc finger 45-like"/>
    <property type="match status" value="1"/>
</dbReference>
<feature type="domain" description="C2H2-type" evidence="12">
    <location>
        <begin position="492"/>
        <end position="515"/>
    </location>
</feature>
<dbReference type="FunFam" id="3.30.160.60:FF:000512">
    <property type="entry name" value="zinc finger protein 197 isoform X1"/>
    <property type="match status" value="1"/>
</dbReference>
<dbReference type="SMART" id="SM00355">
    <property type="entry name" value="ZnF_C2H2"/>
    <property type="match status" value="16"/>
</dbReference>
<feature type="compositionally biased region" description="Polar residues" evidence="11">
    <location>
        <begin position="7"/>
        <end position="35"/>
    </location>
</feature>
<dbReference type="AlphaFoldDB" id="A0A1Y9HAY2"/>
<keyword evidence="5 10" id="KW-0863">Zinc-finger</keyword>
<dbReference type="GO" id="GO:0000978">
    <property type="term" value="F:RNA polymerase II cis-regulatory region sequence-specific DNA binding"/>
    <property type="evidence" value="ECO:0007669"/>
    <property type="project" value="TreeGrafter"/>
</dbReference>
<dbReference type="PROSITE" id="PS00028">
    <property type="entry name" value="ZINC_FINGER_C2H2_1"/>
    <property type="match status" value="11"/>
</dbReference>
<keyword evidence="2" id="KW-1017">Isopeptide bond</keyword>
<comment type="subcellular location">
    <subcellularLocation>
        <location evidence="1">Nucleus</location>
    </subcellularLocation>
</comment>
<dbReference type="GO" id="GO:0000785">
    <property type="term" value="C:chromatin"/>
    <property type="evidence" value="ECO:0007669"/>
    <property type="project" value="UniProtKB-ARBA"/>
</dbReference>
<dbReference type="GO" id="GO:0005634">
    <property type="term" value="C:nucleus"/>
    <property type="evidence" value="ECO:0007669"/>
    <property type="project" value="UniProtKB-SubCell"/>
</dbReference>
<feature type="domain" description="C2H2-type" evidence="12">
    <location>
        <begin position="69"/>
        <end position="97"/>
    </location>
</feature>
<evidence type="ECO:0000313" key="14">
    <source>
        <dbReference type="Proteomes" id="UP000075886"/>
    </source>
</evidence>
<evidence type="ECO:0000313" key="13">
    <source>
        <dbReference type="EnsemblMetazoa" id="AFAF021638-PA"/>
    </source>
</evidence>
<dbReference type="GO" id="GO:0008270">
    <property type="term" value="F:zinc ion binding"/>
    <property type="evidence" value="ECO:0007669"/>
    <property type="project" value="UniProtKB-KW"/>
</dbReference>
<dbReference type="FunFam" id="3.30.160.60:FF:000624">
    <property type="entry name" value="zinc finger protein 697"/>
    <property type="match status" value="1"/>
</dbReference>
<evidence type="ECO:0000256" key="11">
    <source>
        <dbReference type="SAM" id="MobiDB-lite"/>
    </source>
</evidence>
<dbReference type="GO" id="GO:0001228">
    <property type="term" value="F:DNA-binding transcription activator activity, RNA polymerase II-specific"/>
    <property type="evidence" value="ECO:0007669"/>
    <property type="project" value="TreeGrafter"/>
</dbReference>
<dbReference type="GO" id="GO:0003682">
    <property type="term" value="F:chromatin binding"/>
    <property type="evidence" value="ECO:0007669"/>
    <property type="project" value="UniProtKB-ARBA"/>
</dbReference>
<dbReference type="GO" id="GO:0040029">
    <property type="term" value="P:epigenetic regulation of gene expression"/>
    <property type="evidence" value="ECO:0007669"/>
    <property type="project" value="UniProtKB-ARBA"/>
</dbReference>
<accession>A0A1Y9HAY2</accession>
<feature type="domain" description="C2H2-type" evidence="12">
    <location>
        <begin position="521"/>
        <end position="548"/>
    </location>
</feature>
<evidence type="ECO:0000256" key="10">
    <source>
        <dbReference type="PROSITE-ProRule" id="PRU00042"/>
    </source>
</evidence>
<dbReference type="PANTHER" id="PTHR24376:SF243">
    <property type="entry name" value="C2H2-TYPE DOMAIN-CONTAINING PROTEIN"/>
    <property type="match status" value="1"/>
</dbReference>
<keyword evidence="3" id="KW-0479">Metal-binding</keyword>
<proteinExistence type="predicted"/>
<evidence type="ECO:0000256" key="8">
    <source>
        <dbReference type="ARBA" id="ARBA00023125"/>
    </source>
</evidence>
<dbReference type="InterPro" id="IPR013087">
    <property type="entry name" value="Znf_C2H2_type"/>
</dbReference>
<keyword evidence="4" id="KW-0677">Repeat</keyword>
<dbReference type="VEuPathDB" id="VectorBase:AFAF021638"/>
<dbReference type="PANTHER" id="PTHR24376">
    <property type="entry name" value="ZINC FINGER PROTEIN"/>
    <property type="match status" value="1"/>
</dbReference>
<evidence type="ECO:0000256" key="9">
    <source>
        <dbReference type="ARBA" id="ARBA00023242"/>
    </source>
</evidence>
<sequence>MPDSEQENTNVALDSNAETVSTNSDTFQAGASNLTQTSGKKGYNRKCVENFHSATPDVGEQPNEDEARFLCNLCQSHFKSNLFLKNHLKASHQHLLPFKCNSCVPSEIRTVGRLNNHFSQHDQNNSYRCSFCEARFKSASNRDAHQRRFHQTSLVSKKHCNKYEIRRYACRYCDKRFLTKSNFERHERNHDKVLMEAGERGVLDFLYHCFICRKQYNCKNSLNEHLTEHADQLPYHCDKCMSPRVAILSVRLLNNHFALHIDEKPIKCVYCTDKFISIAECEEHERLKHAEHNTDLLVGGSNKISLNNMNTDEETRFQCSFCNKSYSLLSTLRRHENSHTRNRRFMCKTCGKIFFKSSCLSQHERTHQSDTPYKCSFCGKGFKESVRMIEHRRIHTGEKPFKCSNCPSQFRIKSLLKEHLKKCAMKVAVLPHFQCDYCTHQFPSKNLLIDHGVEHHSEHLSTEGKCKYCDVQFKSLPVLYEHEMQHRLPDVIECEYCGRIFKQRSNLRRHLQLHSLNAMPHKCDLCGKSFSQAATMKVHRRVHTGEKPYKCELCSKSFHHSSTRNRHKRSHFRKGSKLFLSLENELT</sequence>
<feature type="domain" description="C2H2-type" evidence="12">
    <location>
        <begin position="317"/>
        <end position="344"/>
    </location>
</feature>
<reference evidence="14" key="1">
    <citation type="submission" date="2014-01" db="EMBL/GenBank/DDBJ databases">
        <title>The Genome Sequence of Anopheles farauti FAR1 (V2).</title>
        <authorList>
            <consortium name="The Broad Institute Genomics Platform"/>
            <person name="Neafsey D.E."/>
            <person name="Besansky N."/>
            <person name="Howell P."/>
            <person name="Walton C."/>
            <person name="Young S.K."/>
            <person name="Zeng Q."/>
            <person name="Gargeya S."/>
            <person name="Fitzgerald M."/>
            <person name="Haas B."/>
            <person name="Abouelleil A."/>
            <person name="Allen A.W."/>
            <person name="Alvarado L."/>
            <person name="Arachchi H.M."/>
            <person name="Berlin A.M."/>
            <person name="Chapman S.B."/>
            <person name="Gainer-Dewar J."/>
            <person name="Goldberg J."/>
            <person name="Griggs A."/>
            <person name="Gujja S."/>
            <person name="Hansen M."/>
            <person name="Howarth C."/>
            <person name="Imamovic A."/>
            <person name="Ireland A."/>
            <person name="Larimer J."/>
            <person name="McCowan C."/>
            <person name="Murphy C."/>
            <person name="Pearson M."/>
            <person name="Poon T.W."/>
            <person name="Priest M."/>
            <person name="Roberts A."/>
            <person name="Saif S."/>
            <person name="Shea T."/>
            <person name="Sisk P."/>
            <person name="Sykes S."/>
            <person name="Wortman J."/>
            <person name="Nusbaum C."/>
            <person name="Birren B."/>
        </authorList>
    </citation>
    <scope>NUCLEOTIDE SEQUENCE [LARGE SCALE GENOMIC DNA]</scope>
    <source>
        <strain evidence="14">FAR1</strain>
    </source>
</reference>
<feature type="domain" description="C2H2-type" evidence="12">
    <location>
        <begin position="345"/>
        <end position="372"/>
    </location>
</feature>
<dbReference type="FunFam" id="3.30.160.60:FF:002239">
    <property type="entry name" value="Zinc finger protein 226"/>
    <property type="match status" value="1"/>
</dbReference>
<evidence type="ECO:0000256" key="3">
    <source>
        <dbReference type="ARBA" id="ARBA00022723"/>
    </source>
</evidence>
<keyword evidence="9" id="KW-0539">Nucleus</keyword>
<organism evidence="13 14">
    <name type="scientific">Anopheles farauti</name>
    <dbReference type="NCBI Taxonomy" id="69004"/>
    <lineage>
        <taxon>Eukaryota</taxon>
        <taxon>Metazoa</taxon>
        <taxon>Ecdysozoa</taxon>
        <taxon>Arthropoda</taxon>
        <taxon>Hexapoda</taxon>
        <taxon>Insecta</taxon>
        <taxon>Pterygota</taxon>
        <taxon>Neoptera</taxon>
        <taxon>Endopterygota</taxon>
        <taxon>Diptera</taxon>
        <taxon>Nematocera</taxon>
        <taxon>Culicoidea</taxon>
        <taxon>Culicidae</taxon>
        <taxon>Anophelinae</taxon>
        <taxon>Anopheles</taxon>
    </lineage>
</organism>
<feature type="domain" description="C2H2-type" evidence="12">
    <location>
        <begin position="433"/>
        <end position="460"/>
    </location>
</feature>
<evidence type="ECO:0000256" key="7">
    <source>
        <dbReference type="ARBA" id="ARBA00022843"/>
    </source>
</evidence>
<dbReference type="FunFam" id="3.30.160.60:FF:000690">
    <property type="entry name" value="Zinc finger protein 354C"/>
    <property type="match status" value="1"/>
</dbReference>
<feature type="domain" description="C2H2-type" evidence="12">
    <location>
        <begin position="168"/>
        <end position="190"/>
    </location>
</feature>
<protein>
    <recommendedName>
        <fullName evidence="12">C2H2-type domain-containing protein</fullName>
    </recommendedName>
</protein>
<keyword evidence="7" id="KW-0832">Ubl conjugation</keyword>
<feature type="domain" description="C2H2-type" evidence="12">
    <location>
        <begin position="207"/>
        <end position="234"/>
    </location>
</feature>
<dbReference type="Gene3D" id="3.30.160.60">
    <property type="entry name" value="Classic Zinc Finger"/>
    <property type="match status" value="11"/>
</dbReference>
<evidence type="ECO:0000259" key="12">
    <source>
        <dbReference type="PROSITE" id="PS50157"/>
    </source>
</evidence>
<dbReference type="STRING" id="69004.A0A1Y9HAY2"/>
<dbReference type="PROSITE" id="PS50157">
    <property type="entry name" value="ZINC_FINGER_C2H2_2"/>
    <property type="match status" value="11"/>
</dbReference>
<dbReference type="EMBL" id="AXCN02002216">
    <property type="status" value="NOT_ANNOTATED_CDS"/>
    <property type="molecule type" value="Genomic_DNA"/>
</dbReference>
<feature type="domain" description="C2H2-type" evidence="12">
    <location>
        <begin position="127"/>
        <end position="150"/>
    </location>
</feature>
<evidence type="ECO:0000256" key="5">
    <source>
        <dbReference type="ARBA" id="ARBA00022771"/>
    </source>
</evidence>
<keyword evidence="8" id="KW-0238">DNA-binding</keyword>
<feature type="domain" description="C2H2-type" evidence="12">
    <location>
        <begin position="549"/>
        <end position="576"/>
    </location>
</feature>
<dbReference type="EnsemblMetazoa" id="AFAF021638-RA">
    <property type="protein sequence ID" value="AFAF021638-PA"/>
    <property type="gene ID" value="AFAF021638"/>
</dbReference>
<feature type="region of interest" description="Disordered" evidence="11">
    <location>
        <begin position="1"/>
        <end position="35"/>
    </location>
</feature>
<dbReference type="GO" id="GO:0048598">
    <property type="term" value="P:embryonic morphogenesis"/>
    <property type="evidence" value="ECO:0007669"/>
    <property type="project" value="UniProtKB-ARBA"/>
</dbReference>
<dbReference type="GO" id="GO:0048729">
    <property type="term" value="P:tissue morphogenesis"/>
    <property type="evidence" value="ECO:0007669"/>
    <property type="project" value="UniProtKB-ARBA"/>
</dbReference>
<evidence type="ECO:0000256" key="6">
    <source>
        <dbReference type="ARBA" id="ARBA00022833"/>
    </source>
</evidence>
<dbReference type="Proteomes" id="UP000075886">
    <property type="component" value="Unassembled WGS sequence"/>
</dbReference>